<evidence type="ECO:0000313" key="3">
    <source>
        <dbReference type="Proteomes" id="UP001464923"/>
    </source>
</evidence>
<feature type="compositionally biased region" description="Basic and acidic residues" evidence="1">
    <location>
        <begin position="1"/>
        <end position="19"/>
    </location>
</feature>
<keyword evidence="3" id="KW-1185">Reference proteome</keyword>
<dbReference type="RefSeq" id="WP_349302375.1">
    <property type="nucleotide sequence ID" value="NZ_JBEDNP010000005.1"/>
</dbReference>
<reference evidence="2 3" key="1">
    <citation type="submission" date="2024-03" db="EMBL/GenBank/DDBJ databases">
        <title>Draft genome sequence of Pseudonocardia tropica JCM 19149.</title>
        <authorList>
            <person name="Butdee W."/>
            <person name="Duangmal K."/>
        </authorList>
    </citation>
    <scope>NUCLEOTIDE SEQUENCE [LARGE SCALE GENOMIC DNA]</scope>
    <source>
        <strain evidence="2 3">JCM 19149</strain>
    </source>
</reference>
<evidence type="ECO:0000313" key="2">
    <source>
        <dbReference type="EMBL" id="MEQ3539434.1"/>
    </source>
</evidence>
<feature type="compositionally biased region" description="Low complexity" evidence="1">
    <location>
        <begin position="77"/>
        <end position="86"/>
    </location>
</feature>
<gene>
    <name evidence="2" type="ORF">WHI96_11420</name>
</gene>
<feature type="region of interest" description="Disordered" evidence="1">
    <location>
        <begin position="1"/>
        <end position="195"/>
    </location>
</feature>
<comment type="caution">
    <text evidence="2">The sequence shown here is derived from an EMBL/GenBank/DDBJ whole genome shotgun (WGS) entry which is preliminary data.</text>
</comment>
<feature type="compositionally biased region" description="Low complexity" evidence="1">
    <location>
        <begin position="94"/>
        <end position="112"/>
    </location>
</feature>
<evidence type="ECO:0000256" key="1">
    <source>
        <dbReference type="SAM" id="MobiDB-lite"/>
    </source>
</evidence>
<organism evidence="2 3">
    <name type="scientific">Pseudonocardia tropica</name>
    <dbReference type="NCBI Taxonomy" id="681289"/>
    <lineage>
        <taxon>Bacteria</taxon>
        <taxon>Bacillati</taxon>
        <taxon>Actinomycetota</taxon>
        <taxon>Actinomycetes</taxon>
        <taxon>Pseudonocardiales</taxon>
        <taxon>Pseudonocardiaceae</taxon>
        <taxon>Pseudonocardia</taxon>
    </lineage>
</organism>
<accession>A0ABV1JU09</accession>
<dbReference type="Proteomes" id="UP001464923">
    <property type="component" value="Unassembled WGS sequence"/>
</dbReference>
<sequence>MSAPHADDRPPHRPDRPDRPGSGPPPPDGRPRNGYRPADLLDRAAVPPPRRPGDGGAAPGAAVPGPGAAGAGPAPGPAAGPHGTVPAPRPPWLPGAAAPAAPLAAGAVPAGEPGDGPPAWGGPPPGVARPAAPGAPWAGPAPTPGPWSTASWGPAAPVPRGAATAPPAGGGHPASWGAPGHTAPQARPPSGPGAGAWAAVAVRAGGAGDRISRAVTGLDGALGRALPGGAGHRGAALAVGATLLLAVAAAAGAESPGADNGPAPGTAAPAAQEPVPAPADLVAGTAPADPAAFAGSGFRSPSGNITCRIDGAETRCDTRTRAWSPPDDPACTFRSGTGLVLRAAGAGPSCGGERVRARGTAELGYGTHLTRGDVTCVSRRTGVECRDARTGHGFATSREAYRIY</sequence>
<name>A0ABV1JU09_9PSEU</name>
<feature type="region of interest" description="Disordered" evidence="1">
    <location>
        <begin position="253"/>
        <end position="273"/>
    </location>
</feature>
<feature type="compositionally biased region" description="Low complexity" evidence="1">
    <location>
        <begin position="128"/>
        <end position="138"/>
    </location>
</feature>
<proteinExistence type="predicted"/>
<dbReference type="EMBL" id="JBEDNP010000005">
    <property type="protein sequence ID" value="MEQ3539434.1"/>
    <property type="molecule type" value="Genomic_DNA"/>
</dbReference>
<protein>
    <submittedName>
        <fullName evidence="2">Uncharacterized protein</fullName>
    </submittedName>
</protein>
<feature type="compositionally biased region" description="Low complexity" evidence="1">
    <location>
        <begin position="153"/>
        <end position="185"/>
    </location>
</feature>